<dbReference type="GO" id="GO:0070566">
    <property type="term" value="F:adenylyltransferase activity"/>
    <property type="evidence" value="ECO:0007669"/>
    <property type="project" value="TreeGrafter"/>
</dbReference>
<dbReference type="GO" id="GO:0005886">
    <property type="term" value="C:plasma membrane"/>
    <property type="evidence" value="ECO:0007669"/>
    <property type="project" value="TreeGrafter"/>
</dbReference>
<proteinExistence type="predicted"/>
<evidence type="ECO:0000259" key="1">
    <source>
        <dbReference type="Pfam" id="PF00501"/>
    </source>
</evidence>
<gene>
    <name evidence="2" type="ORF">S01H1_78689</name>
</gene>
<dbReference type="Pfam" id="PF00501">
    <property type="entry name" value="AMP-binding"/>
    <property type="match status" value="1"/>
</dbReference>
<comment type="caution">
    <text evidence="2">The sequence shown here is derived from an EMBL/GenBank/DDBJ whole genome shotgun (WGS) entry which is preliminary data.</text>
</comment>
<sequence>MARDARPAFVIGTELTIRDIIRRESGLWGESITFLCIDEFHEDISDEWDKPDIDSQALAYIQYTSGSTTNPRGVMIGHNNLMHNSGIICDAFGHTPDSTGVGWLPLFHDMGLVGNILQSLYAGFSCVLMAPEAFMTKPARWLHAISRYGGTT</sequence>
<organism evidence="2">
    <name type="scientific">marine sediment metagenome</name>
    <dbReference type="NCBI Taxonomy" id="412755"/>
    <lineage>
        <taxon>unclassified sequences</taxon>
        <taxon>metagenomes</taxon>
        <taxon>ecological metagenomes</taxon>
    </lineage>
</organism>
<name>X0YG14_9ZZZZ</name>
<dbReference type="PANTHER" id="PTHR22754">
    <property type="entry name" value="DISCO-INTERACTING PROTEIN 2 DIP2 -RELATED"/>
    <property type="match status" value="1"/>
</dbReference>
<dbReference type="AlphaFoldDB" id="X0YG14"/>
<dbReference type="GO" id="GO:0006633">
    <property type="term" value="P:fatty acid biosynthetic process"/>
    <property type="evidence" value="ECO:0007669"/>
    <property type="project" value="TreeGrafter"/>
</dbReference>
<dbReference type="PANTHER" id="PTHR22754:SF32">
    <property type="entry name" value="DISCO-INTERACTING PROTEIN 2"/>
    <property type="match status" value="1"/>
</dbReference>
<protein>
    <recommendedName>
        <fullName evidence="1">AMP-dependent synthetase/ligase domain-containing protein</fullName>
    </recommendedName>
</protein>
<dbReference type="InterPro" id="IPR042099">
    <property type="entry name" value="ANL_N_sf"/>
</dbReference>
<evidence type="ECO:0000313" key="2">
    <source>
        <dbReference type="EMBL" id="GAG47558.1"/>
    </source>
</evidence>
<dbReference type="EMBL" id="BARS01052978">
    <property type="protein sequence ID" value="GAG47558.1"/>
    <property type="molecule type" value="Genomic_DNA"/>
</dbReference>
<dbReference type="SUPFAM" id="SSF56801">
    <property type="entry name" value="Acetyl-CoA synthetase-like"/>
    <property type="match status" value="1"/>
</dbReference>
<feature type="non-terminal residue" evidence="2">
    <location>
        <position position="152"/>
    </location>
</feature>
<accession>X0YG14</accession>
<reference evidence="2" key="1">
    <citation type="journal article" date="2014" name="Front. Microbiol.">
        <title>High frequency of phylogenetically diverse reductive dehalogenase-homologous genes in deep subseafloor sedimentary metagenomes.</title>
        <authorList>
            <person name="Kawai M."/>
            <person name="Futagami T."/>
            <person name="Toyoda A."/>
            <person name="Takaki Y."/>
            <person name="Nishi S."/>
            <person name="Hori S."/>
            <person name="Arai W."/>
            <person name="Tsubouchi T."/>
            <person name="Morono Y."/>
            <person name="Uchiyama I."/>
            <person name="Ito T."/>
            <person name="Fujiyama A."/>
            <person name="Inagaki F."/>
            <person name="Takami H."/>
        </authorList>
    </citation>
    <scope>NUCLEOTIDE SEQUENCE</scope>
    <source>
        <strain evidence="2">Expedition CK06-06</strain>
    </source>
</reference>
<dbReference type="Gene3D" id="3.40.50.12780">
    <property type="entry name" value="N-terminal domain of ligase-like"/>
    <property type="match status" value="1"/>
</dbReference>
<dbReference type="InterPro" id="IPR000873">
    <property type="entry name" value="AMP-dep_synth/lig_dom"/>
</dbReference>
<feature type="domain" description="AMP-dependent synthetase/ligase" evidence="1">
    <location>
        <begin position="44"/>
        <end position="151"/>
    </location>
</feature>